<accession>A0AAV7UW65</accession>
<dbReference type="EMBL" id="JANPWB010000004">
    <property type="protein sequence ID" value="KAJ1192420.1"/>
    <property type="molecule type" value="Genomic_DNA"/>
</dbReference>
<organism evidence="1 2">
    <name type="scientific">Pleurodeles waltl</name>
    <name type="common">Iberian ribbed newt</name>
    <dbReference type="NCBI Taxonomy" id="8319"/>
    <lineage>
        <taxon>Eukaryota</taxon>
        <taxon>Metazoa</taxon>
        <taxon>Chordata</taxon>
        <taxon>Craniata</taxon>
        <taxon>Vertebrata</taxon>
        <taxon>Euteleostomi</taxon>
        <taxon>Amphibia</taxon>
        <taxon>Batrachia</taxon>
        <taxon>Caudata</taxon>
        <taxon>Salamandroidea</taxon>
        <taxon>Salamandridae</taxon>
        <taxon>Pleurodelinae</taxon>
        <taxon>Pleurodeles</taxon>
    </lineage>
</organism>
<sequence length="75" mass="7984">MGLHLNGPDSLIRWSTRHLRGLCGLIHRGSGGLVAACTTEEQTDGDGVPLTRLPTCDLRAEDSEVASNVVECEVP</sequence>
<reference evidence="1" key="1">
    <citation type="journal article" date="2022" name="bioRxiv">
        <title>Sequencing and chromosome-scale assembly of the giantPleurodeles waltlgenome.</title>
        <authorList>
            <person name="Brown T."/>
            <person name="Elewa A."/>
            <person name="Iarovenko S."/>
            <person name="Subramanian E."/>
            <person name="Araus A.J."/>
            <person name="Petzold A."/>
            <person name="Susuki M."/>
            <person name="Suzuki K.-i.T."/>
            <person name="Hayashi T."/>
            <person name="Toyoda A."/>
            <person name="Oliveira C."/>
            <person name="Osipova E."/>
            <person name="Leigh N.D."/>
            <person name="Simon A."/>
            <person name="Yun M.H."/>
        </authorList>
    </citation>
    <scope>NUCLEOTIDE SEQUENCE</scope>
    <source>
        <strain evidence="1">20211129_DDA</strain>
        <tissue evidence="1">Liver</tissue>
    </source>
</reference>
<keyword evidence="2" id="KW-1185">Reference proteome</keyword>
<comment type="caution">
    <text evidence="1">The sequence shown here is derived from an EMBL/GenBank/DDBJ whole genome shotgun (WGS) entry which is preliminary data.</text>
</comment>
<protein>
    <submittedName>
        <fullName evidence="1">Uncharacterized protein</fullName>
    </submittedName>
</protein>
<evidence type="ECO:0000313" key="1">
    <source>
        <dbReference type="EMBL" id="KAJ1192420.1"/>
    </source>
</evidence>
<gene>
    <name evidence="1" type="ORF">NDU88_001727</name>
</gene>
<evidence type="ECO:0000313" key="2">
    <source>
        <dbReference type="Proteomes" id="UP001066276"/>
    </source>
</evidence>
<dbReference type="Proteomes" id="UP001066276">
    <property type="component" value="Chromosome 2_2"/>
</dbReference>
<proteinExistence type="predicted"/>
<dbReference type="AlphaFoldDB" id="A0AAV7UW65"/>
<name>A0AAV7UW65_PLEWA</name>